<feature type="region of interest" description="Disordered" evidence="5">
    <location>
        <begin position="431"/>
        <end position="450"/>
    </location>
</feature>
<name>A0ABQ7JCC3_9APIC</name>
<keyword evidence="6" id="KW-0472">Membrane</keyword>
<dbReference type="SMART" id="SM00744">
    <property type="entry name" value="RINGv"/>
    <property type="match status" value="1"/>
</dbReference>
<dbReference type="Proteomes" id="UP000823046">
    <property type="component" value="Unassembled WGS sequence"/>
</dbReference>
<feature type="transmembrane region" description="Helical" evidence="6">
    <location>
        <begin position="296"/>
        <end position="316"/>
    </location>
</feature>
<sequence>MLTAENLAEDTSLRGYTNESLPFSTNKPSLSVPLLQDVKAFTVGSPHSVSMAHLDGGRRAQSKNPLRAASSFINRCFFSYRRPSVAPSLNENIPASEVPLVLHSSTNIESVSMLSISYSPVEEMPMIPLGDAESATSVEIPSVCTPSRDELELSYPSRDSFPNTTAFLQGRSPSSGENPSVDPPSPMAVPLLNSSVSPHNSRMHSVDNSSSLDSNGQGNNNSEPSPEEIARRRRRILFLSIFATLPPLYGVIFFTLALSHSLNTFFTIYIFYVISTATYVYSFAVILLWLLAAVTFLPVILFLLIAFFISAYMVYLMRTIGVEGRFDNGNRPMPTELVEKLQTCSFKEVLHSLEEHSRRTQSNSEQGETPADFSIPRTCSICMTEIEDEDKVMVMPCDLRHFFHYNCVIRWLERSEACPICRANLSTALNREAPNNSNENPQQSSVEERV</sequence>
<dbReference type="InterPro" id="IPR001841">
    <property type="entry name" value="Znf_RING"/>
</dbReference>
<feature type="compositionally biased region" description="Low complexity" evidence="5">
    <location>
        <begin position="434"/>
        <end position="450"/>
    </location>
</feature>
<feature type="transmembrane region" description="Helical" evidence="6">
    <location>
        <begin position="236"/>
        <end position="257"/>
    </location>
</feature>
<dbReference type="CDD" id="cd16454">
    <property type="entry name" value="RING-H2_PA-TM-RING"/>
    <property type="match status" value="1"/>
</dbReference>
<evidence type="ECO:0000313" key="8">
    <source>
        <dbReference type="EMBL" id="KAF8821621.1"/>
    </source>
</evidence>
<dbReference type="PROSITE" id="PS50089">
    <property type="entry name" value="ZF_RING_2"/>
    <property type="match status" value="1"/>
</dbReference>
<keyword evidence="1" id="KW-0479">Metal-binding</keyword>
<dbReference type="SMART" id="SM00184">
    <property type="entry name" value="RING"/>
    <property type="match status" value="1"/>
</dbReference>
<evidence type="ECO:0000256" key="1">
    <source>
        <dbReference type="ARBA" id="ARBA00022723"/>
    </source>
</evidence>
<evidence type="ECO:0000256" key="6">
    <source>
        <dbReference type="SAM" id="Phobius"/>
    </source>
</evidence>
<gene>
    <name evidence="8" type="ORF">IE077_001795</name>
</gene>
<keyword evidence="6" id="KW-0812">Transmembrane</keyword>
<dbReference type="EMBL" id="JADAQX010000153">
    <property type="protein sequence ID" value="KAF8821621.1"/>
    <property type="molecule type" value="Genomic_DNA"/>
</dbReference>
<evidence type="ECO:0000256" key="5">
    <source>
        <dbReference type="SAM" id="MobiDB-lite"/>
    </source>
</evidence>
<keyword evidence="9" id="KW-1185">Reference proteome</keyword>
<feature type="domain" description="RING-type" evidence="7">
    <location>
        <begin position="379"/>
        <end position="422"/>
    </location>
</feature>
<dbReference type="SUPFAM" id="SSF57850">
    <property type="entry name" value="RING/U-box"/>
    <property type="match status" value="1"/>
</dbReference>
<evidence type="ECO:0000259" key="7">
    <source>
        <dbReference type="PROSITE" id="PS50089"/>
    </source>
</evidence>
<keyword evidence="6" id="KW-1133">Transmembrane helix</keyword>
<feature type="region of interest" description="Disordered" evidence="5">
    <location>
        <begin position="146"/>
        <end position="227"/>
    </location>
</feature>
<keyword evidence="2 4" id="KW-0863">Zinc-finger</keyword>
<reference evidence="8 9" key="1">
    <citation type="journal article" date="2020" name="bioRxiv">
        <title>Metabolic contributions of an alphaproteobacterial endosymbiont in the apicomplexan Cardiosporidium cionae.</title>
        <authorList>
            <person name="Hunter E.S."/>
            <person name="Paight C.J."/>
            <person name="Lane C.E."/>
        </authorList>
    </citation>
    <scope>NUCLEOTIDE SEQUENCE [LARGE SCALE GENOMIC DNA]</scope>
    <source>
        <strain evidence="8">ESH_2018</strain>
    </source>
</reference>
<accession>A0ABQ7JCC3</accession>
<dbReference type="Pfam" id="PF13639">
    <property type="entry name" value="zf-RING_2"/>
    <property type="match status" value="1"/>
</dbReference>
<dbReference type="Gene3D" id="3.30.40.10">
    <property type="entry name" value="Zinc/RING finger domain, C3HC4 (zinc finger)"/>
    <property type="match status" value="1"/>
</dbReference>
<protein>
    <submittedName>
        <fullName evidence="8">E3 ubiquitin-protein ligase RNF181</fullName>
    </submittedName>
</protein>
<organism evidence="8 9">
    <name type="scientific">Cardiosporidium cionae</name>
    <dbReference type="NCBI Taxonomy" id="476202"/>
    <lineage>
        <taxon>Eukaryota</taxon>
        <taxon>Sar</taxon>
        <taxon>Alveolata</taxon>
        <taxon>Apicomplexa</taxon>
        <taxon>Aconoidasida</taxon>
        <taxon>Nephromycida</taxon>
        <taxon>Cardiosporidium</taxon>
    </lineage>
</organism>
<dbReference type="PANTHER" id="PTHR22763">
    <property type="entry name" value="RING ZINC FINGER PROTEIN"/>
    <property type="match status" value="1"/>
</dbReference>
<comment type="caution">
    <text evidence="8">The sequence shown here is derived from an EMBL/GenBank/DDBJ whole genome shotgun (WGS) entry which is preliminary data.</text>
</comment>
<feature type="transmembrane region" description="Helical" evidence="6">
    <location>
        <begin position="269"/>
        <end position="290"/>
    </location>
</feature>
<feature type="compositionally biased region" description="Polar residues" evidence="5">
    <location>
        <begin position="206"/>
        <end position="221"/>
    </location>
</feature>
<dbReference type="InterPro" id="IPR011016">
    <property type="entry name" value="Znf_RING-CH"/>
</dbReference>
<proteinExistence type="predicted"/>
<dbReference type="InterPro" id="IPR013083">
    <property type="entry name" value="Znf_RING/FYVE/PHD"/>
</dbReference>
<evidence type="ECO:0000256" key="3">
    <source>
        <dbReference type="ARBA" id="ARBA00022833"/>
    </source>
</evidence>
<evidence type="ECO:0000256" key="2">
    <source>
        <dbReference type="ARBA" id="ARBA00022771"/>
    </source>
</evidence>
<dbReference type="InterPro" id="IPR050731">
    <property type="entry name" value="HRD1_E3_ubiq-ligases"/>
</dbReference>
<keyword evidence="3" id="KW-0862">Zinc</keyword>
<feature type="compositionally biased region" description="Polar residues" evidence="5">
    <location>
        <begin position="160"/>
        <end position="178"/>
    </location>
</feature>
<evidence type="ECO:0000256" key="4">
    <source>
        <dbReference type="PROSITE-ProRule" id="PRU00175"/>
    </source>
</evidence>
<evidence type="ECO:0000313" key="9">
    <source>
        <dbReference type="Proteomes" id="UP000823046"/>
    </source>
</evidence>